<proteinExistence type="evidence at transcript level"/>
<organism evidence="2">
    <name type="scientific">Mustela putorius furo</name>
    <name type="common">European domestic ferret</name>
    <name type="synonym">Mustela furo</name>
    <dbReference type="NCBI Taxonomy" id="9669"/>
    <lineage>
        <taxon>Eukaryota</taxon>
        <taxon>Metazoa</taxon>
        <taxon>Chordata</taxon>
        <taxon>Craniata</taxon>
        <taxon>Vertebrata</taxon>
        <taxon>Euteleostomi</taxon>
        <taxon>Mammalia</taxon>
        <taxon>Eutheria</taxon>
        <taxon>Laurasiatheria</taxon>
        <taxon>Carnivora</taxon>
        <taxon>Caniformia</taxon>
        <taxon>Musteloidea</taxon>
        <taxon>Mustelidae</taxon>
        <taxon>Mustelinae</taxon>
        <taxon>Mustela</taxon>
    </lineage>
</organism>
<evidence type="ECO:0000256" key="1">
    <source>
        <dbReference type="SAM" id="MobiDB-lite"/>
    </source>
</evidence>
<dbReference type="AlphaFoldDB" id="G9L3V0"/>
<accession>G9L3V0</accession>
<feature type="compositionally biased region" description="Pro residues" evidence="1">
    <location>
        <begin position="35"/>
        <end position="44"/>
    </location>
</feature>
<dbReference type="EMBL" id="JP023234">
    <property type="protein sequence ID" value="AES11832.1"/>
    <property type="molecule type" value="mRNA"/>
</dbReference>
<evidence type="ECO:0000313" key="2">
    <source>
        <dbReference type="EMBL" id="AES11832.1"/>
    </source>
</evidence>
<reference evidence="2" key="1">
    <citation type="journal article" date="2013" name="J. Virol.">
        <title>Sequencing, annotation, and characterization of the influenza ferret infectome.</title>
        <authorList>
            <person name="Leon A.J."/>
            <person name="Banner D."/>
            <person name="Xu L."/>
            <person name="Ran L."/>
            <person name="Peng Z."/>
            <person name="Yi K."/>
            <person name="Chen C."/>
            <person name="Xu F."/>
            <person name="Huang J."/>
            <person name="Zhao Z."/>
            <person name="Lin Z."/>
            <person name="Huang S.H."/>
            <person name="Fang Y."/>
            <person name="Kelvin A.A."/>
            <person name="Ross T.M."/>
            <person name="Farooqui A."/>
            <person name="Kelvin D.J."/>
        </authorList>
    </citation>
    <scope>NUCLEOTIDE SEQUENCE</scope>
    <source>
        <tissue evidence="2">Lungs</tissue>
    </source>
</reference>
<feature type="region of interest" description="Disordered" evidence="1">
    <location>
        <begin position="32"/>
        <end position="69"/>
    </location>
</feature>
<feature type="compositionally biased region" description="Polar residues" evidence="1">
    <location>
        <begin position="53"/>
        <end position="63"/>
    </location>
</feature>
<name>G9L3V0_MUSPF</name>
<sequence>FSLIYLMTSLTTERQLRRKRPCLSASVTCPTGTVPTPPTQPALCPPQAQQTQKLPSPLQSGTTAAWPPG</sequence>
<protein>
    <submittedName>
        <fullName evidence="2">Uncharacterized protein</fullName>
    </submittedName>
</protein>
<feature type="non-terminal residue" evidence="2">
    <location>
        <position position="69"/>
    </location>
</feature>
<feature type="non-terminal residue" evidence="2">
    <location>
        <position position="1"/>
    </location>
</feature>